<reference evidence="1 2" key="1">
    <citation type="submission" date="2024-10" db="EMBL/GenBank/DDBJ databases">
        <title>The Natural Products Discovery Center: Release of the First 8490 Sequenced Strains for Exploring Actinobacteria Biosynthetic Diversity.</title>
        <authorList>
            <person name="Kalkreuter E."/>
            <person name="Kautsar S.A."/>
            <person name="Yang D."/>
            <person name="Bader C.D."/>
            <person name="Teijaro C.N."/>
            <person name="Fluegel L."/>
            <person name="Davis C.M."/>
            <person name="Simpson J.R."/>
            <person name="Lauterbach L."/>
            <person name="Steele A.D."/>
            <person name="Gui C."/>
            <person name="Meng S."/>
            <person name="Li G."/>
            <person name="Viehrig K."/>
            <person name="Ye F."/>
            <person name="Su P."/>
            <person name="Kiefer A.F."/>
            <person name="Nichols A."/>
            <person name="Cepeda A.J."/>
            <person name="Yan W."/>
            <person name="Fan B."/>
            <person name="Jiang Y."/>
            <person name="Adhikari A."/>
            <person name="Zheng C.-J."/>
            <person name="Schuster L."/>
            <person name="Cowan T.M."/>
            <person name="Smanski M.J."/>
            <person name="Chevrette M.G."/>
            <person name="De Carvalho L.P.S."/>
            <person name="Shen B."/>
        </authorList>
    </citation>
    <scope>NUCLEOTIDE SEQUENCE [LARGE SCALE GENOMIC DNA]</scope>
    <source>
        <strain evidence="1 2">NPDC000087</strain>
    </source>
</reference>
<evidence type="ECO:0000313" key="1">
    <source>
        <dbReference type="EMBL" id="MFF5292471.1"/>
    </source>
</evidence>
<accession>A0ABW6WJX2</accession>
<keyword evidence="2" id="KW-1185">Reference proteome</keyword>
<dbReference type="EMBL" id="JBIAZU010000004">
    <property type="protein sequence ID" value="MFF5292471.1"/>
    <property type="molecule type" value="Genomic_DNA"/>
</dbReference>
<gene>
    <name evidence="1" type="ORF">ACFY35_23770</name>
</gene>
<comment type="caution">
    <text evidence="1">The sequence shown here is derived from an EMBL/GenBank/DDBJ whole genome shotgun (WGS) entry which is preliminary data.</text>
</comment>
<dbReference type="Proteomes" id="UP001602245">
    <property type="component" value="Unassembled WGS sequence"/>
</dbReference>
<sequence length="176" mass="18482">MADDTDAAGAADADAVGESPLSGLRTIPARRARLDAAELALIDQARRAGATWVEIAEALGLGSRQAAEQRRLRLASAIDPITPDPGYGPEIAVLRKAAIDLHRRVGADRRWDHRFTRAALVRQTLAAVPEATVSALYALVAEVVDDLSRAGAPLPTPTRAAVSRLAAALESATPQP</sequence>
<protein>
    <submittedName>
        <fullName evidence="1">Uncharacterized protein</fullName>
    </submittedName>
</protein>
<proteinExistence type="predicted"/>
<dbReference type="RefSeq" id="WP_051115270.1">
    <property type="nucleotide sequence ID" value="NZ_JBIAZU010000004.1"/>
</dbReference>
<evidence type="ECO:0000313" key="2">
    <source>
        <dbReference type="Proteomes" id="UP001602245"/>
    </source>
</evidence>
<organism evidence="1 2">
    <name type="scientific">Paractinoplanes globisporus</name>
    <dbReference type="NCBI Taxonomy" id="113565"/>
    <lineage>
        <taxon>Bacteria</taxon>
        <taxon>Bacillati</taxon>
        <taxon>Actinomycetota</taxon>
        <taxon>Actinomycetes</taxon>
        <taxon>Micromonosporales</taxon>
        <taxon>Micromonosporaceae</taxon>
        <taxon>Paractinoplanes</taxon>
    </lineage>
</organism>
<name>A0ABW6WJX2_9ACTN</name>